<dbReference type="PROSITE" id="PS50245">
    <property type="entry name" value="CAP_GLY_2"/>
    <property type="match status" value="1"/>
</dbReference>
<dbReference type="Pfam" id="PF01302">
    <property type="entry name" value="CAP_GLY"/>
    <property type="match status" value="1"/>
</dbReference>
<reference evidence="6" key="1">
    <citation type="submission" date="2023-03" db="EMBL/GenBank/DDBJ databases">
        <title>Mating type loci evolution in Malassezia.</title>
        <authorList>
            <person name="Coelho M.A."/>
        </authorList>
    </citation>
    <scope>NUCLEOTIDE SEQUENCE</scope>
    <source>
        <strain evidence="6">CBS 9557</strain>
    </source>
</reference>
<comment type="similarity">
    <text evidence="4">Belongs to the TBCB family.</text>
</comment>
<gene>
    <name evidence="6" type="ORF">MNAN1_003182</name>
</gene>
<evidence type="ECO:0000256" key="4">
    <source>
        <dbReference type="ARBA" id="ARBA00025779"/>
    </source>
</evidence>
<sequence>MLHLRVSAPSVHVGTERRWARDLSLDALQYQLERITGIPPAAQKIELYADADNGPALATADGMAPDTRVWDAWGAQNGMLVCVRDRRGHGMLDEEDVEKYELTDEQYASRPDTLRSFLQEHQLGRYAPASVAAATASLSMPPDMQVSARCIVNTGGHLERRGTIRFVGATQFAPGAWVGVELDEPIGKNDGSVQGVRYFAARNHHGTFVRPVHVQVGDVPEALDELEL</sequence>
<dbReference type="InterPro" id="IPR000626">
    <property type="entry name" value="Ubiquitin-like_dom"/>
</dbReference>
<dbReference type="GO" id="GO:0005938">
    <property type="term" value="C:cell cortex"/>
    <property type="evidence" value="ECO:0007669"/>
    <property type="project" value="TreeGrafter"/>
</dbReference>
<dbReference type="SUPFAM" id="SSF54236">
    <property type="entry name" value="Ubiquitin-like"/>
    <property type="match status" value="1"/>
</dbReference>
<dbReference type="PANTHER" id="PTHR18916:SF85">
    <property type="entry name" value="TUBULIN-FOLDING COFACTOR B"/>
    <property type="match status" value="1"/>
</dbReference>
<keyword evidence="2" id="KW-0963">Cytoplasm</keyword>
<dbReference type="PANTHER" id="PTHR18916">
    <property type="entry name" value="DYNACTIN 1-RELATED MICROTUBULE-BINDING"/>
    <property type="match status" value="1"/>
</dbReference>
<dbReference type="InterPro" id="IPR029071">
    <property type="entry name" value="Ubiquitin-like_domsf"/>
</dbReference>
<dbReference type="SUPFAM" id="SSF74924">
    <property type="entry name" value="Cap-Gly domain"/>
    <property type="match status" value="1"/>
</dbReference>
<dbReference type="GO" id="GO:0035371">
    <property type="term" value="C:microtubule plus-end"/>
    <property type="evidence" value="ECO:0007669"/>
    <property type="project" value="TreeGrafter"/>
</dbReference>
<accession>A0AAF0J3H7</accession>
<dbReference type="InterPro" id="IPR000938">
    <property type="entry name" value="CAP-Gly_domain"/>
</dbReference>
<feature type="domain" description="CAP-Gly" evidence="5">
    <location>
        <begin position="168"/>
        <end position="210"/>
    </location>
</feature>
<comment type="subcellular location">
    <subcellularLocation>
        <location evidence="1">Cytoplasm</location>
    </subcellularLocation>
</comment>
<name>A0AAF0J3H7_9BASI</name>
<dbReference type="Proteomes" id="UP001213623">
    <property type="component" value="Chromosome 6"/>
</dbReference>
<dbReference type="GO" id="GO:0031122">
    <property type="term" value="P:cytoplasmic microtubule organization"/>
    <property type="evidence" value="ECO:0007669"/>
    <property type="project" value="TreeGrafter"/>
</dbReference>
<dbReference type="Gene3D" id="2.30.30.190">
    <property type="entry name" value="CAP Gly-rich-like domain"/>
    <property type="match status" value="1"/>
</dbReference>
<evidence type="ECO:0000256" key="3">
    <source>
        <dbReference type="ARBA" id="ARBA00023186"/>
    </source>
</evidence>
<dbReference type="InterPro" id="IPR036859">
    <property type="entry name" value="CAP-Gly_dom_sf"/>
</dbReference>
<dbReference type="GO" id="GO:0051010">
    <property type="term" value="F:microtubule plus-end binding"/>
    <property type="evidence" value="ECO:0007669"/>
    <property type="project" value="TreeGrafter"/>
</dbReference>
<dbReference type="SMART" id="SM01052">
    <property type="entry name" value="CAP_GLY"/>
    <property type="match status" value="1"/>
</dbReference>
<evidence type="ECO:0000256" key="1">
    <source>
        <dbReference type="ARBA" id="ARBA00004496"/>
    </source>
</evidence>
<keyword evidence="3" id="KW-0143">Chaperone</keyword>
<evidence type="ECO:0000313" key="7">
    <source>
        <dbReference type="Proteomes" id="UP001213623"/>
    </source>
</evidence>
<dbReference type="GO" id="GO:0005634">
    <property type="term" value="C:nucleus"/>
    <property type="evidence" value="ECO:0007669"/>
    <property type="project" value="TreeGrafter"/>
</dbReference>
<dbReference type="FunFam" id="2.30.30.190:FF:000013">
    <property type="entry name" value="Tubulin-folding cofactor B"/>
    <property type="match status" value="1"/>
</dbReference>
<dbReference type="EMBL" id="CP119897">
    <property type="protein sequence ID" value="WFD28176.1"/>
    <property type="molecule type" value="Genomic_DNA"/>
</dbReference>
<dbReference type="Gene3D" id="3.10.20.90">
    <property type="entry name" value="Phosphatidylinositol 3-kinase Catalytic Subunit, Chain A, domain 1"/>
    <property type="match status" value="1"/>
</dbReference>
<dbReference type="AlphaFoldDB" id="A0AAF0J3H7"/>
<protein>
    <recommendedName>
        <fullName evidence="5">CAP-Gly domain-containing protein</fullName>
    </recommendedName>
</protein>
<dbReference type="Pfam" id="PF14560">
    <property type="entry name" value="Ubiquitin_2"/>
    <property type="match status" value="1"/>
</dbReference>
<dbReference type="GO" id="GO:0005829">
    <property type="term" value="C:cytosol"/>
    <property type="evidence" value="ECO:0007669"/>
    <property type="project" value="UniProtKB-ARBA"/>
</dbReference>
<evidence type="ECO:0000313" key="6">
    <source>
        <dbReference type="EMBL" id="WFD28176.1"/>
    </source>
</evidence>
<evidence type="ECO:0000256" key="2">
    <source>
        <dbReference type="ARBA" id="ARBA00022490"/>
    </source>
</evidence>
<organism evidence="6 7">
    <name type="scientific">Malassezia nana</name>
    <dbReference type="NCBI Taxonomy" id="180528"/>
    <lineage>
        <taxon>Eukaryota</taxon>
        <taxon>Fungi</taxon>
        <taxon>Dikarya</taxon>
        <taxon>Basidiomycota</taxon>
        <taxon>Ustilaginomycotina</taxon>
        <taxon>Malasseziomycetes</taxon>
        <taxon>Malasseziales</taxon>
        <taxon>Malasseziaceae</taxon>
        <taxon>Malassezia</taxon>
    </lineage>
</organism>
<evidence type="ECO:0000259" key="5">
    <source>
        <dbReference type="PROSITE" id="PS50245"/>
    </source>
</evidence>
<dbReference type="PROSITE" id="PS00845">
    <property type="entry name" value="CAP_GLY_1"/>
    <property type="match status" value="1"/>
</dbReference>
<proteinExistence type="inferred from homology"/>
<keyword evidence="7" id="KW-1185">Reference proteome</keyword>